<dbReference type="InterPro" id="IPR013783">
    <property type="entry name" value="Ig-like_fold"/>
</dbReference>
<dbReference type="RefSeq" id="WP_157740774.1">
    <property type="nucleotide sequence ID" value="NZ_CP022743.1"/>
</dbReference>
<protein>
    <recommendedName>
        <fullName evidence="3">Fibronectin type-III domain-containing protein</fullName>
    </recommendedName>
</protein>
<dbReference type="Proteomes" id="UP000215002">
    <property type="component" value="Chromosome"/>
</dbReference>
<organism evidence="1 2">
    <name type="scientific">Mucilaginibacter xinganensis</name>
    <dbReference type="NCBI Taxonomy" id="1234841"/>
    <lineage>
        <taxon>Bacteria</taxon>
        <taxon>Pseudomonadati</taxon>
        <taxon>Bacteroidota</taxon>
        <taxon>Sphingobacteriia</taxon>
        <taxon>Sphingobacteriales</taxon>
        <taxon>Sphingobacteriaceae</taxon>
        <taxon>Mucilaginibacter</taxon>
    </lineage>
</organism>
<dbReference type="Gene3D" id="2.60.40.10">
    <property type="entry name" value="Immunoglobulins"/>
    <property type="match status" value="1"/>
</dbReference>
<sequence>MREKLLVIPLLFLLIACGGKKNNPVPNPTMAALTLPTQNAVCTTGTIISNTQSSITFMWNAADNANSYDLYIKNLLTAATSTQTTTDTKLTVILSRNTPYSWYIISKSNRTTVTAQSATWKFYNSGPGVVTYAPYPAEITSPTYGQSIASTTGAINLTWTGSAIDNNTITNYDVYFGTTKTPAIFKNAISDSFVNGVSVISGTTYYWRVITRDVNGNTSDSGLYQFAVK</sequence>
<dbReference type="PROSITE" id="PS51257">
    <property type="entry name" value="PROKAR_LIPOPROTEIN"/>
    <property type="match status" value="1"/>
</dbReference>
<gene>
    <name evidence="1" type="ORF">MuYL_2444</name>
</gene>
<dbReference type="KEGG" id="muc:MuYL_2444"/>
<dbReference type="InterPro" id="IPR036116">
    <property type="entry name" value="FN3_sf"/>
</dbReference>
<keyword evidence="2" id="KW-1185">Reference proteome</keyword>
<accession>A0A223NXP2</accession>
<dbReference type="AlphaFoldDB" id="A0A223NXP2"/>
<reference evidence="1 2" key="1">
    <citation type="submission" date="2017-08" db="EMBL/GenBank/DDBJ databases">
        <title>Complete genome sequence of Mucilaginibacter sp. strain BJC16-A31.</title>
        <authorList>
            <consortium name="Henan University of Science and Technology"/>
            <person name="You X."/>
        </authorList>
    </citation>
    <scope>NUCLEOTIDE SEQUENCE [LARGE SCALE GENOMIC DNA]</scope>
    <source>
        <strain evidence="1 2">BJC16-A31</strain>
    </source>
</reference>
<evidence type="ECO:0000313" key="2">
    <source>
        <dbReference type="Proteomes" id="UP000215002"/>
    </source>
</evidence>
<dbReference type="EMBL" id="CP022743">
    <property type="protein sequence ID" value="ASU34331.1"/>
    <property type="molecule type" value="Genomic_DNA"/>
</dbReference>
<dbReference type="SUPFAM" id="SSF49265">
    <property type="entry name" value="Fibronectin type III"/>
    <property type="match status" value="1"/>
</dbReference>
<evidence type="ECO:0000313" key="1">
    <source>
        <dbReference type="EMBL" id="ASU34331.1"/>
    </source>
</evidence>
<name>A0A223NXP2_9SPHI</name>
<proteinExistence type="predicted"/>
<dbReference type="OrthoDB" id="789771at2"/>
<evidence type="ECO:0008006" key="3">
    <source>
        <dbReference type="Google" id="ProtNLM"/>
    </source>
</evidence>